<name>A0ACB7SCH3_HYAAI</name>
<dbReference type="EMBL" id="CM023484">
    <property type="protein sequence ID" value="KAH6932410.1"/>
    <property type="molecule type" value="Genomic_DNA"/>
</dbReference>
<accession>A0ACB7SCH3</accession>
<comment type="caution">
    <text evidence="1">The sequence shown here is derived from an EMBL/GenBank/DDBJ whole genome shotgun (WGS) entry which is preliminary data.</text>
</comment>
<proteinExistence type="predicted"/>
<organism evidence="1 2">
    <name type="scientific">Hyalomma asiaticum</name>
    <name type="common">Tick</name>
    <dbReference type="NCBI Taxonomy" id="266040"/>
    <lineage>
        <taxon>Eukaryota</taxon>
        <taxon>Metazoa</taxon>
        <taxon>Ecdysozoa</taxon>
        <taxon>Arthropoda</taxon>
        <taxon>Chelicerata</taxon>
        <taxon>Arachnida</taxon>
        <taxon>Acari</taxon>
        <taxon>Parasitiformes</taxon>
        <taxon>Ixodida</taxon>
        <taxon>Ixodoidea</taxon>
        <taxon>Ixodidae</taxon>
        <taxon>Hyalomminae</taxon>
        <taxon>Hyalomma</taxon>
    </lineage>
</organism>
<sequence>MAYCCVPQCRSDRKQRIPSVSFHEIPVEETAQQQWIKAIRRDDWVPNTTTNYSRVCSEHVRETDFTEGKLRLLPIVPQTTIVEGGDH</sequence>
<reference evidence="1" key="1">
    <citation type="submission" date="2020-05" db="EMBL/GenBank/DDBJ databases">
        <title>Large-scale comparative analyses of tick genomes elucidate their genetic diversity and vector capacities.</title>
        <authorList>
            <person name="Jia N."/>
            <person name="Wang J."/>
            <person name="Shi W."/>
            <person name="Du L."/>
            <person name="Sun Y."/>
            <person name="Zhan W."/>
            <person name="Jiang J."/>
            <person name="Wang Q."/>
            <person name="Zhang B."/>
            <person name="Ji P."/>
            <person name="Sakyi L.B."/>
            <person name="Cui X."/>
            <person name="Yuan T."/>
            <person name="Jiang B."/>
            <person name="Yang W."/>
            <person name="Lam T.T.-Y."/>
            <person name="Chang Q."/>
            <person name="Ding S."/>
            <person name="Wang X."/>
            <person name="Zhu J."/>
            <person name="Ruan X."/>
            <person name="Zhao L."/>
            <person name="Wei J."/>
            <person name="Que T."/>
            <person name="Du C."/>
            <person name="Cheng J."/>
            <person name="Dai P."/>
            <person name="Han X."/>
            <person name="Huang E."/>
            <person name="Gao Y."/>
            <person name="Liu J."/>
            <person name="Shao H."/>
            <person name="Ye R."/>
            <person name="Li L."/>
            <person name="Wei W."/>
            <person name="Wang X."/>
            <person name="Wang C."/>
            <person name="Yang T."/>
            <person name="Huo Q."/>
            <person name="Li W."/>
            <person name="Guo W."/>
            <person name="Chen H."/>
            <person name="Zhou L."/>
            <person name="Ni X."/>
            <person name="Tian J."/>
            <person name="Zhou Y."/>
            <person name="Sheng Y."/>
            <person name="Liu T."/>
            <person name="Pan Y."/>
            <person name="Xia L."/>
            <person name="Li J."/>
            <person name="Zhao F."/>
            <person name="Cao W."/>
        </authorList>
    </citation>
    <scope>NUCLEOTIDE SEQUENCE</scope>
    <source>
        <strain evidence="1">Hyas-2018</strain>
    </source>
</reference>
<dbReference type="Proteomes" id="UP000821845">
    <property type="component" value="Chromosome 4"/>
</dbReference>
<gene>
    <name evidence="1" type="ORF">HPB50_005353</name>
</gene>
<protein>
    <submittedName>
        <fullName evidence="1">Uncharacterized protein</fullName>
    </submittedName>
</protein>
<evidence type="ECO:0000313" key="2">
    <source>
        <dbReference type="Proteomes" id="UP000821845"/>
    </source>
</evidence>
<evidence type="ECO:0000313" key="1">
    <source>
        <dbReference type="EMBL" id="KAH6932410.1"/>
    </source>
</evidence>
<keyword evidence="2" id="KW-1185">Reference proteome</keyword>